<name>A0A1H1G4A6_9PSED</name>
<dbReference type="OrthoDB" id="6974188at2"/>
<organism evidence="1 2">
    <name type="scientific">Pseudomonas moorei</name>
    <dbReference type="NCBI Taxonomy" id="395599"/>
    <lineage>
        <taxon>Bacteria</taxon>
        <taxon>Pseudomonadati</taxon>
        <taxon>Pseudomonadota</taxon>
        <taxon>Gammaproteobacteria</taxon>
        <taxon>Pseudomonadales</taxon>
        <taxon>Pseudomonadaceae</taxon>
        <taxon>Pseudomonas</taxon>
    </lineage>
</organism>
<proteinExistence type="predicted"/>
<sequence>MKITIETNEQGSACKVWLGETAVSFPSLEDAKAYIAQLEERIEAAAHTFALDAGNPQVR</sequence>
<dbReference type="RefSeq" id="WP_090323087.1">
    <property type="nucleotide sequence ID" value="NZ_AP035776.1"/>
</dbReference>
<accession>A0A1H1G4A6</accession>
<reference evidence="2" key="1">
    <citation type="submission" date="2016-10" db="EMBL/GenBank/DDBJ databases">
        <authorList>
            <person name="Varghese N."/>
            <person name="Submissions S."/>
        </authorList>
    </citation>
    <scope>NUCLEOTIDE SEQUENCE [LARGE SCALE GENOMIC DNA]</scope>
    <source>
        <strain evidence="2">BS3775</strain>
    </source>
</reference>
<protein>
    <recommendedName>
        <fullName evidence="3">DUF1902 domain-containing protein</fullName>
    </recommendedName>
</protein>
<evidence type="ECO:0008006" key="3">
    <source>
        <dbReference type="Google" id="ProtNLM"/>
    </source>
</evidence>
<dbReference type="EMBL" id="FNKJ01000003">
    <property type="protein sequence ID" value="SDR07748.1"/>
    <property type="molecule type" value="Genomic_DNA"/>
</dbReference>
<evidence type="ECO:0000313" key="1">
    <source>
        <dbReference type="EMBL" id="SDR07748.1"/>
    </source>
</evidence>
<evidence type="ECO:0000313" key="2">
    <source>
        <dbReference type="Proteomes" id="UP000199570"/>
    </source>
</evidence>
<keyword evidence="2" id="KW-1185">Reference proteome</keyword>
<gene>
    <name evidence="1" type="ORF">SAMN04490195_3072</name>
</gene>
<dbReference type="Proteomes" id="UP000199570">
    <property type="component" value="Unassembled WGS sequence"/>
</dbReference>
<dbReference type="AlphaFoldDB" id="A0A1H1G4A6"/>